<evidence type="ECO:0000256" key="1">
    <source>
        <dbReference type="SAM" id="Coils"/>
    </source>
</evidence>
<accession>A0A1I3MJE1</accession>
<reference evidence="2 3" key="1">
    <citation type="submission" date="2016-10" db="EMBL/GenBank/DDBJ databases">
        <authorList>
            <person name="de Groot N.N."/>
        </authorList>
    </citation>
    <scope>NUCLEOTIDE SEQUENCE [LARGE SCALE GENOMIC DNA]</scope>
    <source>
        <strain evidence="2 3">SP2</strain>
    </source>
</reference>
<dbReference type="OrthoDB" id="320638at2157"/>
<name>A0A1I3MJE1_9EURY</name>
<dbReference type="GeneID" id="14209443"/>
<dbReference type="RefSeq" id="WP_005576764.1">
    <property type="nucleotide sequence ID" value="NZ_FORO01000010.1"/>
</dbReference>
<feature type="coiled-coil region" evidence="1">
    <location>
        <begin position="16"/>
        <end position="57"/>
    </location>
</feature>
<protein>
    <submittedName>
        <fullName evidence="2">Uncharacterized protein</fullName>
    </submittedName>
</protein>
<evidence type="ECO:0000313" key="3">
    <source>
        <dbReference type="Proteomes" id="UP000182829"/>
    </source>
</evidence>
<dbReference type="AlphaFoldDB" id="A0A1I3MJE1"/>
<keyword evidence="1" id="KW-0175">Coiled coil</keyword>
<proteinExistence type="predicted"/>
<gene>
    <name evidence="2" type="ORF">SAMN05443661_110172</name>
</gene>
<dbReference type="EMBL" id="FORO01000010">
    <property type="protein sequence ID" value="SFI97109.1"/>
    <property type="molecule type" value="Genomic_DNA"/>
</dbReference>
<organism evidence="2 3">
    <name type="scientific">Natronobacterium gregoryi</name>
    <dbReference type="NCBI Taxonomy" id="44930"/>
    <lineage>
        <taxon>Archaea</taxon>
        <taxon>Methanobacteriati</taxon>
        <taxon>Methanobacteriota</taxon>
        <taxon>Stenosarchaea group</taxon>
        <taxon>Halobacteria</taxon>
        <taxon>Halobacteriales</taxon>
        <taxon>Natrialbaceae</taxon>
        <taxon>Natronobacterium</taxon>
    </lineage>
</organism>
<sequence>MSDEQDVRPEDALQVAQRALQKCNGLEDDLEELREEYDELAEELTAVKLRLSEEDDDAEYRDLSLDTKIGMVREHAYQKAVNGHGRATLTYDDVMWEVFDGEPGNNQCYRLLRRAAGYDNDGDRIQDIPGFDLDENSRPMKLTVDAEAAKRGVAFSSRNNSSPGEVF</sequence>
<evidence type="ECO:0000313" key="2">
    <source>
        <dbReference type="EMBL" id="SFI97109.1"/>
    </source>
</evidence>
<dbReference type="Proteomes" id="UP000182829">
    <property type="component" value="Unassembled WGS sequence"/>
</dbReference>
<dbReference type="OMA" id="MVREHAY"/>